<dbReference type="EMBL" id="JBBEUB010000004">
    <property type="protein sequence ID" value="MEJ2903429.1"/>
    <property type="molecule type" value="Genomic_DNA"/>
</dbReference>
<evidence type="ECO:0000313" key="2">
    <source>
        <dbReference type="Proteomes" id="UP001378956"/>
    </source>
</evidence>
<evidence type="ECO:0000313" key="1">
    <source>
        <dbReference type="EMBL" id="MEJ2903429.1"/>
    </source>
</evidence>
<accession>A0ABU8NND2</accession>
<reference evidence="1 2" key="1">
    <citation type="submission" date="2024-03" db="EMBL/GenBank/DDBJ databases">
        <title>Sequence of Lycoming College Course Isolates.</title>
        <authorList>
            <person name="Plotts O."/>
            <person name="Newman J."/>
        </authorList>
    </citation>
    <scope>NUCLEOTIDE SEQUENCE [LARGE SCALE GENOMIC DNA]</scope>
    <source>
        <strain evidence="1 2">CJB-3</strain>
    </source>
</reference>
<organism evidence="1 2">
    <name type="scientific">Pedobacter panaciterrae</name>
    <dbReference type="NCBI Taxonomy" id="363849"/>
    <lineage>
        <taxon>Bacteria</taxon>
        <taxon>Pseudomonadati</taxon>
        <taxon>Bacteroidota</taxon>
        <taxon>Sphingobacteriia</taxon>
        <taxon>Sphingobacteriales</taxon>
        <taxon>Sphingobacteriaceae</taxon>
        <taxon>Pedobacter</taxon>
    </lineage>
</organism>
<name>A0ABU8NND2_9SPHI</name>
<protein>
    <submittedName>
        <fullName evidence="1">Uncharacterized protein</fullName>
    </submittedName>
</protein>
<keyword evidence="2" id="KW-1185">Reference proteome</keyword>
<sequence length="40" mass="4690">MKFSVYVIYELLMRAQEFDPGIGEYQSYRKINAGISVLIF</sequence>
<dbReference type="Proteomes" id="UP001378956">
    <property type="component" value="Unassembled WGS sequence"/>
</dbReference>
<proteinExistence type="predicted"/>
<comment type="caution">
    <text evidence="1">The sequence shown here is derived from an EMBL/GenBank/DDBJ whole genome shotgun (WGS) entry which is preliminary data.</text>
</comment>
<gene>
    <name evidence="1" type="ORF">WAE58_13380</name>
</gene>